<dbReference type="AlphaFoldDB" id="A0A1L7WHQ5"/>
<evidence type="ECO:0000313" key="4">
    <source>
        <dbReference type="EMBL" id="CZR52287.1"/>
    </source>
</evidence>
<feature type="region of interest" description="Disordered" evidence="2">
    <location>
        <begin position="461"/>
        <end position="490"/>
    </location>
</feature>
<keyword evidence="3" id="KW-1133">Transmembrane helix</keyword>
<feature type="region of interest" description="Disordered" evidence="2">
    <location>
        <begin position="698"/>
        <end position="724"/>
    </location>
</feature>
<dbReference type="OrthoDB" id="5365701at2759"/>
<accession>A0A1L7WHQ5</accession>
<feature type="transmembrane region" description="Helical" evidence="3">
    <location>
        <begin position="775"/>
        <end position="801"/>
    </location>
</feature>
<feature type="region of interest" description="Disordered" evidence="2">
    <location>
        <begin position="604"/>
        <end position="625"/>
    </location>
</feature>
<proteinExistence type="predicted"/>
<dbReference type="STRING" id="576137.A0A1L7WHQ5"/>
<organism evidence="4 5">
    <name type="scientific">Phialocephala subalpina</name>
    <dbReference type="NCBI Taxonomy" id="576137"/>
    <lineage>
        <taxon>Eukaryota</taxon>
        <taxon>Fungi</taxon>
        <taxon>Dikarya</taxon>
        <taxon>Ascomycota</taxon>
        <taxon>Pezizomycotina</taxon>
        <taxon>Leotiomycetes</taxon>
        <taxon>Helotiales</taxon>
        <taxon>Mollisiaceae</taxon>
        <taxon>Phialocephala</taxon>
        <taxon>Phialocephala fortinii species complex</taxon>
    </lineage>
</organism>
<feature type="coiled-coil region" evidence="1">
    <location>
        <begin position="337"/>
        <end position="404"/>
    </location>
</feature>
<keyword evidence="3" id="KW-0812">Transmembrane</keyword>
<evidence type="ECO:0000256" key="2">
    <source>
        <dbReference type="SAM" id="MobiDB-lite"/>
    </source>
</evidence>
<evidence type="ECO:0000256" key="3">
    <source>
        <dbReference type="SAM" id="Phobius"/>
    </source>
</evidence>
<dbReference type="EMBL" id="FJOG01000002">
    <property type="protein sequence ID" value="CZR52287.1"/>
    <property type="molecule type" value="Genomic_DNA"/>
</dbReference>
<evidence type="ECO:0008006" key="6">
    <source>
        <dbReference type="Google" id="ProtNLM"/>
    </source>
</evidence>
<feature type="compositionally biased region" description="Pro residues" evidence="2">
    <location>
        <begin position="613"/>
        <end position="623"/>
    </location>
</feature>
<evidence type="ECO:0000313" key="5">
    <source>
        <dbReference type="Proteomes" id="UP000184330"/>
    </source>
</evidence>
<protein>
    <recommendedName>
        <fullName evidence="6">Fungal N-terminal domain-containing protein</fullName>
    </recommendedName>
</protein>
<keyword evidence="1" id="KW-0175">Coiled coil</keyword>
<reference evidence="4 5" key="1">
    <citation type="submission" date="2016-03" db="EMBL/GenBank/DDBJ databases">
        <authorList>
            <person name="Ploux O."/>
        </authorList>
    </citation>
    <scope>NUCLEOTIDE SEQUENCE [LARGE SCALE GENOMIC DNA]</scope>
    <source>
        <strain evidence="4 5">UAMH 11012</strain>
    </source>
</reference>
<keyword evidence="5" id="KW-1185">Reference proteome</keyword>
<dbReference type="Proteomes" id="UP000184330">
    <property type="component" value="Unassembled WGS sequence"/>
</dbReference>
<evidence type="ECO:0000256" key="1">
    <source>
        <dbReference type="SAM" id="Coils"/>
    </source>
</evidence>
<feature type="transmembrane region" description="Helical" evidence="3">
    <location>
        <begin position="813"/>
        <end position="831"/>
    </location>
</feature>
<gene>
    <name evidence="4" type="ORF">PAC_02164</name>
</gene>
<keyword evidence="3" id="KW-0472">Membrane</keyword>
<feature type="region of interest" description="Disordered" evidence="2">
    <location>
        <begin position="637"/>
        <end position="672"/>
    </location>
</feature>
<sequence length="839" mass="94280">MDPLSISASVASLSGACAITAKKLFDIVGKFKDAPKTVHDIFSEAKVISLSLSQLHGLFVSDEHTILSQALLTPDIRAALDIALTGCTVTLSCIENETHSLTTKLDRDRKLNFADRSKVVWKDDKFKELLQQLHRQHNVIAILQQGLQMKAIAEIVPLFKTNRATRCIKSAADGTESLRGLYPQVHAAKSFLESFESANGIARTFSVISERQFEFDDVITSSQAYRRVLVAATHTLRQNNPGGQSANQARKISAIGTSRLEVPSGSATREPMLAGDPNNVVQQFRGYLDHVEQELLNSTDQTAQLREKLGEKDTLIRSLESDVGQLTESVQHKDKVIQGFESRLQNEAEETKHLKRRLKMESDDHRKEVAEIYKGFEKDLKVALKENEAREAQHQQQVESLQAELRSNRMDFAGKLKSLKEAMQAEQIKFKSMKLDLDAARTETESAKRAAEKHDQLRAEMVREHQHTRDQWDIQLQKSKDKLQKNKDRLKKQSETVETVLKENDVLRDAERRLEIQRQELAKRYGAECRHLEARIAKTEESMLSGRYAQVGSILLVPLHPPTSVGKSRRPQIFEAWTAPEMPEGWISYWEDSQNAWVFVNEHTNEDQSQRPTTPPPKPPKLPEIPMLESLEHSFNAPGQEANKSTTNEASKAISKNKAPITPPPTPSIAEPNGAIFQLPTTTKPKALPQTELTARCKEFSEPKSDSNSKGEAALGKQTTDRTTRQRAMFGISRSTYNIRFPWNLPSKECKPTVTVQTNSTKSQVKSTAHRSGSVLTYLGGWIVLCCILVYLLAMVFTEGYEEIDAICWRSRGILSGSLFYVYIVSVSPFLKSTVDSIR</sequence>
<name>A0A1L7WHQ5_9HELO</name>
<feature type="compositionally biased region" description="Basic and acidic residues" evidence="2">
    <location>
        <begin position="698"/>
        <end position="709"/>
    </location>
</feature>